<feature type="signal peptide" evidence="1">
    <location>
        <begin position="1"/>
        <end position="22"/>
    </location>
</feature>
<evidence type="ECO:0000313" key="3">
    <source>
        <dbReference type="Proteomes" id="UP000283383"/>
    </source>
</evidence>
<proteinExistence type="predicted"/>
<accession>A0A420IU57</accession>
<keyword evidence="3" id="KW-1185">Reference proteome</keyword>
<dbReference type="EMBL" id="MCBQ01006714">
    <property type="protein sequence ID" value="RKF78089.1"/>
    <property type="molecule type" value="Genomic_DNA"/>
</dbReference>
<name>A0A420IU57_9PEZI</name>
<dbReference type="Proteomes" id="UP000283383">
    <property type="component" value="Unassembled WGS sequence"/>
</dbReference>
<gene>
    <name evidence="2" type="ORF">GcM3_02989</name>
</gene>
<dbReference type="AlphaFoldDB" id="A0A420IU57"/>
<comment type="caution">
    <text evidence="2">The sequence shown here is derived from an EMBL/GenBank/DDBJ whole genome shotgun (WGS) entry which is preliminary data.</text>
</comment>
<evidence type="ECO:0000256" key="1">
    <source>
        <dbReference type="SAM" id="SignalP"/>
    </source>
</evidence>
<feature type="chain" id="PRO_5019264160" evidence="1">
    <location>
        <begin position="23"/>
        <end position="168"/>
    </location>
</feature>
<reference evidence="2 3" key="1">
    <citation type="journal article" date="2018" name="BMC Genomics">
        <title>Comparative genome analyses reveal sequence features reflecting distinct modes of host-adaptation between dicot and monocot powdery mildew.</title>
        <authorList>
            <person name="Wu Y."/>
            <person name="Ma X."/>
            <person name="Pan Z."/>
            <person name="Kale S.D."/>
            <person name="Song Y."/>
            <person name="King H."/>
            <person name="Zhang Q."/>
            <person name="Presley C."/>
            <person name="Deng X."/>
            <person name="Wei C.I."/>
            <person name="Xiao S."/>
        </authorList>
    </citation>
    <scope>NUCLEOTIDE SEQUENCE [LARGE SCALE GENOMIC DNA]</scope>
    <source>
        <strain evidence="2">UMSG3</strain>
    </source>
</reference>
<sequence length="168" mass="18032">MSRARLMRVSLLIMILPFLGQAISVTVGDIPLSEQNTTIVTSEMPYSSCSNSSCQTSHISYPITSSTYNHTSSETSITKTGREEGCTSTLMRFAKLSLGPTKTIYEHTSTKTVYLDCDGCHTLVTEKIGGHGPVVFVTATAINPGATTTTTFACSSGQDEDDDEDDID</sequence>
<keyword evidence="1" id="KW-0732">Signal</keyword>
<organism evidence="2 3">
    <name type="scientific">Golovinomyces cichoracearum</name>
    <dbReference type="NCBI Taxonomy" id="62708"/>
    <lineage>
        <taxon>Eukaryota</taxon>
        <taxon>Fungi</taxon>
        <taxon>Dikarya</taxon>
        <taxon>Ascomycota</taxon>
        <taxon>Pezizomycotina</taxon>
        <taxon>Leotiomycetes</taxon>
        <taxon>Erysiphales</taxon>
        <taxon>Erysiphaceae</taxon>
        <taxon>Golovinomyces</taxon>
    </lineage>
</organism>
<protein>
    <submittedName>
        <fullName evidence="2">Uncharacterized protein</fullName>
    </submittedName>
</protein>
<evidence type="ECO:0000313" key="2">
    <source>
        <dbReference type="EMBL" id="RKF78089.1"/>
    </source>
</evidence>